<keyword evidence="3" id="KW-1185">Reference proteome</keyword>
<protein>
    <submittedName>
        <fullName evidence="2">Uncharacterized protein</fullName>
    </submittedName>
</protein>
<dbReference type="GO" id="GO:0005813">
    <property type="term" value="C:centrosome"/>
    <property type="evidence" value="ECO:0007669"/>
    <property type="project" value="TreeGrafter"/>
</dbReference>
<reference evidence="2" key="2">
    <citation type="submission" date="2025-09" db="UniProtKB">
        <authorList>
            <consortium name="Ensembl"/>
        </authorList>
    </citation>
    <scope>IDENTIFICATION</scope>
</reference>
<evidence type="ECO:0000256" key="1">
    <source>
        <dbReference type="SAM" id="MobiDB-lite"/>
    </source>
</evidence>
<feature type="region of interest" description="Disordered" evidence="1">
    <location>
        <begin position="355"/>
        <end position="394"/>
    </location>
</feature>
<accession>A0A668TBG2</accession>
<sequence length="464" mass="51682">VVIHNNSDGVFLFFTRIPKPTDINIIATPKEHPYSSHISRFAMFPSFHSPDDPHTGVRAASQSFLNLSIPNSAPDITLLSKTKGAPYRLESLETPLTTRKKAVMWTGEHGFFDVRESQVFYPTPPKTVLPNPKLRNWDLTLSERTSNILKNLEKTLWVTSYQMQYTGKKSHPVFVPSKARQGCRKRLGSNVRRSSCSPTAAELQNTSPTLNQSAASAAVNHPQEITAMRNEAPDLNQMGHTQSECSTNSTKAQQTELSQEVLRKQQAQCKCSAHKGRKRENCKVQFDNVMQGSPSQSNQEANAAQITNTEQLWDLSNRLHPQGEIEVNREESMCVKDVPRNKKLFKVGRNIPSCSPLLEDRDQTSRESHPKLLPGAEDRERLQGNSNPCIMPRPPVLPGSSSIGTVGKSGAALTLLDLQNSFSKSEAHRKSNSSITHAAVNLRDNVVCGKKHNFYGINCYYIRG</sequence>
<dbReference type="PANTHER" id="PTHR31393:SF2">
    <property type="entry name" value="CHROMOSOME 7 OPEN READING FRAME 31"/>
    <property type="match status" value="1"/>
</dbReference>
<evidence type="ECO:0000313" key="3">
    <source>
        <dbReference type="Proteomes" id="UP000472276"/>
    </source>
</evidence>
<organism evidence="2 3">
    <name type="scientific">Oreochromis aureus</name>
    <name type="common">Israeli tilapia</name>
    <name type="synonym">Chromis aureus</name>
    <dbReference type="NCBI Taxonomy" id="47969"/>
    <lineage>
        <taxon>Eukaryota</taxon>
        <taxon>Metazoa</taxon>
        <taxon>Chordata</taxon>
        <taxon>Craniata</taxon>
        <taxon>Vertebrata</taxon>
        <taxon>Euteleostomi</taxon>
        <taxon>Actinopterygii</taxon>
        <taxon>Neopterygii</taxon>
        <taxon>Teleostei</taxon>
        <taxon>Neoteleostei</taxon>
        <taxon>Acanthomorphata</taxon>
        <taxon>Ovalentaria</taxon>
        <taxon>Cichlomorphae</taxon>
        <taxon>Cichliformes</taxon>
        <taxon>Cichlidae</taxon>
        <taxon>African cichlids</taxon>
        <taxon>Pseudocrenilabrinae</taxon>
        <taxon>Oreochromini</taxon>
        <taxon>Oreochromis</taxon>
    </lineage>
</organism>
<proteinExistence type="predicted"/>
<feature type="compositionally biased region" description="Basic and acidic residues" evidence="1">
    <location>
        <begin position="358"/>
        <end position="382"/>
    </location>
</feature>
<evidence type="ECO:0000313" key="2">
    <source>
        <dbReference type="Ensembl" id="ENSOABP00000024454.1"/>
    </source>
</evidence>
<feature type="region of interest" description="Disordered" evidence="1">
    <location>
        <begin position="185"/>
        <end position="207"/>
    </location>
</feature>
<dbReference type="OMA" id="DFPKCVE"/>
<dbReference type="AlphaFoldDB" id="A0A668TBG2"/>
<name>A0A668TBG2_OREAU</name>
<gene>
    <name evidence="2" type="primary">LOC120442850</name>
</gene>
<feature type="compositionally biased region" description="Polar residues" evidence="1">
    <location>
        <begin position="191"/>
        <end position="207"/>
    </location>
</feature>
<dbReference type="InterPro" id="IPR027886">
    <property type="entry name" value="SPMIP4"/>
</dbReference>
<reference evidence="2" key="1">
    <citation type="submission" date="2025-08" db="UniProtKB">
        <authorList>
            <consortium name="Ensembl"/>
        </authorList>
    </citation>
    <scope>IDENTIFICATION</scope>
</reference>
<dbReference type="Pfam" id="PF15093">
    <property type="entry name" value="SPMIP4-like"/>
    <property type="match status" value="1"/>
</dbReference>
<dbReference type="PANTHER" id="PTHR31393">
    <property type="entry name" value="C5ORF31"/>
    <property type="match status" value="1"/>
</dbReference>
<dbReference type="Ensembl" id="ENSOABT00000025167.2">
    <property type="protein sequence ID" value="ENSOABP00000024454.1"/>
    <property type="gene ID" value="ENSOABG00000011691.2"/>
</dbReference>
<dbReference type="Proteomes" id="UP000472276">
    <property type="component" value="Unassembled WGS sequence"/>
</dbReference>